<dbReference type="InterPro" id="IPR008599">
    <property type="entry name" value="Diacid_rec"/>
</dbReference>
<dbReference type="RefSeq" id="WP_165913738.1">
    <property type="nucleotide sequence ID" value="NZ_CP058648.1"/>
</dbReference>
<dbReference type="Pfam" id="PF00015">
    <property type="entry name" value="MCPsignal"/>
    <property type="match status" value="1"/>
</dbReference>
<evidence type="ECO:0000256" key="1">
    <source>
        <dbReference type="ARBA" id="ARBA00023224"/>
    </source>
</evidence>
<organism evidence="4 5">
    <name type="scientific">Serpentinicella alkaliphila</name>
    <dbReference type="NCBI Taxonomy" id="1734049"/>
    <lineage>
        <taxon>Bacteria</taxon>
        <taxon>Bacillati</taxon>
        <taxon>Bacillota</taxon>
        <taxon>Clostridia</taxon>
        <taxon>Peptostreptococcales</taxon>
        <taxon>Natronincolaceae</taxon>
        <taxon>Serpentinicella</taxon>
    </lineage>
</organism>
<dbReference type="Proteomes" id="UP000295504">
    <property type="component" value="Unassembled WGS sequence"/>
</dbReference>
<evidence type="ECO:0000256" key="2">
    <source>
        <dbReference type="PROSITE-ProRule" id="PRU00284"/>
    </source>
</evidence>
<dbReference type="Pfam" id="PF05651">
    <property type="entry name" value="Diacid_rec"/>
    <property type="match status" value="1"/>
</dbReference>
<accession>A0A4V2T2W4</accession>
<keyword evidence="1 2" id="KW-0807">Transducer</keyword>
<dbReference type="SUPFAM" id="SSF58104">
    <property type="entry name" value="Methyl-accepting chemotaxis protein (MCP) signaling domain"/>
    <property type="match status" value="1"/>
</dbReference>
<name>A0A4V2T2W4_9FIRM</name>
<evidence type="ECO:0000313" key="4">
    <source>
        <dbReference type="EMBL" id="TCP99063.1"/>
    </source>
</evidence>
<evidence type="ECO:0000259" key="3">
    <source>
        <dbReference type="PROSITE" id="PS50111"/>
    </source>
</evidence>
<keyword evidence="5" id="KW-1185">Reference proteome</keyword>
<evidence type="ECO:0000313" key="5">
    <source>
        <dbReference type="Proteomes" id="UP000295504"/>
    </source>
</evidence>
<dbReference type="PANTHER" id="PTHR32089:SF112">
    <property type="entry name" value="LYSOZYME-LIKE PROTEIN-RELATED"/>
    <property type="match status" value="1"/>
</dbReference>
<dbReference type="SMART" id="SM00283">
    <property type="entry name" value="MA"/>
    <property type="match status" value="1"/>
</dbReference>
<dbReference type="AlphaFoldDB" id="A0A4V2T2W4"/>
<protein>
    <submittedName>
        <fullName evidence="4">Methyl-accepting chemotaxis sensory transducer</fullName>
    </submittedName>
</protein>
<gene>
    <name evidence="4" type="ORF">EDD79_103726</name>
</gene>
<dbReference type="PROSITE" id="PS50111">
    <property type="entry name" value="CHEMOTAXIS_TRANSDUC_2"/>
    <property type="match status" value="1"/>
</dbReference>
<feature type="domain" description="Methyl-accepting transducer" evidence="3">
    <location>
        <begin position="121"/>
        <end position="284"/>
    </location>
</feature>
<dbReference type="InterPro" id="IPR004089">
    <property type="entry name" value="MCPsignal_dom"/>
</dbReference>
<reference evidence="4 5" key="1">
    <citation type="submission" date="2019-03" db="EMBL/GenBank/DDBJ databases">
        <title>Genomic Encyclopedia of Type Strains, Phase IV (KMG-IV): sequencing the most valuable type-strain genomes for metagenomic binning, comparative biology and taxonomic classification.</title>
        <authorList>
            <person name="Goeker M."/>
        </authorList>
    </citation>
    <scope>NUCLEOTIDE SEQUENCE [LARGE SCALE GENOMIC DNA]</scope>
    <source>
        <strain evidence="4 5">DSM 100013</strain>
    </source>
</reference>
<dbReference type="EMBL" id="SLYC01000037">
    <property type="protein sequence ID" value="TCP99063.1"/>
    <property type="molecule type" value="Genomic_DNA"/>
</dbReference>
<dbReference type="PANTHER" id="PTHR32089">
    <property type="entry name" value="METHYL-ACCEPTING CHEMOTAXIS PROTEIN MCPB"/>
    <property type="match status" value="1"/>
</dbReference>
<sequence>MSIIDSVFAQQLVELIQKETNQNAHFFGDGGRIIASTIKERIGTIHEGAKDIMAKKSDSIAITEEMAERMSGVRPGFSVGIDHDGNRIGAIGISGDPYDMKPIAMITSHMIYLEYERKLFMDNLNEVATNINKSLQECSAGLEELSASSDQQATTVLELNDMVQTTKDNIMETNKIIDFIKGISKQTTILGINASIEAARLGAEGRGFNVVANEVRKLADNTSNSVKQIDDVLTTIQNLIGNVSTNLVSYTDTSQDQSFVVQTLAKELENITCSLDNFVKRLSQ</sequence>
<dbReference type="GO" id="GO:0016020">
    <property type="term" value="C:membrane"/>
    <property type="evidence" value="ECO:0007669"/>
    <property type="project" value="InterPro"/>
</dbReference>
<proteinExistence type="predicted"/>
<dbReference type="Gene3D" id="1.10.287.950">
    <property type="entry name" value="Methyl-accepting chemotaxis protein"/>
    <property type="match status" value="1"/>
</dbReference>
<comment type="caution">
    <text evidence="4">The sequence shown here is derived from an EMBL/GenBank/DDBJ whole genome shotgun (WGS) entry which is preliminary data.</text>
</comment>
<dbReference type="GO" id="GO:0007165">
    <property type="term" value="P:signal transduction"/>
    <property type="evidence" value="ECO:0007669"/>
    <property type="project" value="UniProtKB-KW"/>
</dbReference>